<protein>
    <submittedName>
        <fullName evidence="4">Uncharacterized protein</fullName>
    </submittedName>
</protein>
<feature type="coiled-coil region" evidence="1">
    <location>
        <begin position="309"/>
        <end position="388"/>
    </location>
</feature>
<organism evidence="4 5">
    <name type="scientific">Chengkuizengella marina</name>
    <dbReference type="NCBI Taxonomy" id="2507566"/>
    <lineage>
        <taxon>Bacteria</taxon>
        <taxon>Bacillati</taxon>
        <taxon>Bacillota</taxon>
        <taxon>Bacilli</taxon>
        <taxon>Bacillales</taxon>
        <taxon>Paenibacillaceae</taxon>
        <taxon>Chengkuizengella</taxon>
    </lineage>
</organism>
<feature type="coiled-coil region" evidence="1">
    <location>
        <begin position="711"/>
        <end position="777"/>
    </location>
</feature>
<feature type="domain" description="Tail spike" evidence="2">
    <location>
        <begin position="137"/>
        <end position="259"/>
    </location>
</feature>
<evidence type="ECO:0000256" key="1">
    <source>
        <dbReference type="SAM" id="Coils"/>
    </source>
</evidence>
<dbReference type="Pfam" id="PF06605">
    <property type="entry name" value="Prophage_tail"/>
    <property type="match status" value="2"/>
</dbReference>
<dbReference type="InterPro" id="IPR010572">
    <property type="entry name" value="Tail_dom"/>
</dbReference>
<evidence type="ECO:0000313" key="5">
    <source>
        <dbReference type="Proteomes" id="UP000448943"/>
    </source>
</evidence>
<name>A0A6N9Q248_9BACL</name>
<dbReference type="OrthoDB" id="5090100at2"/>
<evidence type="ECO:0000259" key="2">
    <source>
        <dbReference type="Pfam" id="PF06605"/>
    </source>
</evidence>
<proteinExistence type="predicted"/>
<dbReference type="EMBL" id="SIJB01000016">
    <property type="protein sequence ID" value="NBI28580.1"/>
    <property type="molecule type" value="Genomic_DNA"/>
</dbReference>
<sequence>MLAVDFNNEPEKVQLYLCKPDRTTIAVLHEARDRRITFNYGGVSQLSFTLPTKIMQDFEPIDNPHIPLIRGDYLIRYEKGHEKIYFIITNPEVNTSDGEEEKTVECMELQYEWKNKLIRNYTGTKKLYDSSIDDDGVLNDTLLAKTDWKVKYIDPSIELKYRTFDETQTDLLEFFYNNYDRYGDIIPIIDTINKEVSFYFSENLGVNEGLTIEQGNYLKSLSENENFDDVVTRLYIYGKDNISINSKNPTGVDYIEDFSFYMYGFERDEEGNVISHSPYMSDELCIAIEEYNELLESKDGQFTILLDQKSTLQSEQTTLKNELFELETELKIIEDNIDTAVAVGDDLSDLNEQKAEKENQVVDKEDEIIAKQAEIENVEIQISELQSEVAVENNFAEELIIERNRFIKEQVWQDSNYSSADDLYEEGVERLKRLSQPIISYEIDSIDFLNALNTPHDWNRLKLGGIITVRYSNLGIDLKAKVIKIEHEIDGNKLKLTIANHKDIKNGFLKFADLLQRAVSTSTTVDMSKFKWDLAEETNTEMRQLLEQEWDANKRAILSGKDLNYSLDERGLTLKSPADDLNYLRAVHNVLAITNDGGNTFKNAITSQGVIAERLWGQIIAGENLTIQNEAGTFTFDKDGATLDGATLTIIGGLSEGNLDSGFVESINTLQTEISKFSDDGFIQFAESENLKINLNQVKSESVDFIDAANKLEITTEKTNYENALTTLESEIKNWIDQINYPMVVTEENRININSKFDDVQNKKSKLINKIMSVREQAAKDYTDANGFPFDNWEYSDTTLIDGGQIKSGTIEAESILAGILVGFTIKSKKNDQPNRVEIAEDKIEIIGEEEYTRIAIEADPHSINFYNQDSNGNEKKVLSMYSSYSSETGYESASVMSYGNYSISTYKNEDTIAPGSLRLHSSGRLSLFSEEPASITGVGSVSISSGVGGDLFLTGDTTLIGDFLAIGGTKNAGVLTSLGYVGVSAYETAEYYFGDIGKGEVSSGECRIDIDNLFKETVNTEVEYHVFLTAYGSGTIYLSERHTDYFIVRGDDIQFAYEIKAKRKDFEDYRLEVYDI</sequence>
<evidence type="ECO:0000259" key="3">
    <source>
        <dbReference type="Pfam" id="PF24049"/>
    </source>
</evidence>
<keyword evidence="1" id="KW-0175">Coiled coil</keyword>
<reference evidence="4 5" key="1">
    <citation type="submission" date="2019-01" db="EMBL/GenBank/DDBJ databases">
        <title>Chengkuizengella sp. nov., isolated from deep-sea sediment of East Pacific Ocean.</title>
        <authorList>
            <person name="Yang J."/>
            <person name="Lai Q."/>
            <person name="Shao Z."/>
        </authorList>
    </citation>
    <scope>NUCLEOTIDE SEQUENCE [LARGE SCALE GENOMIC DNA]</scope>
    <source>
        <strain evidence="4 5">YPA3-1-1</strain>
    </source>
</reference>
<dbReference type="AlphaFoldDB" id="A0A6N9Q248"/>
<accession>A0A6N9Q248</accession>
<gene>
    <name evidence="4" type="ORF">ERL59_06395</name>
</gene>
<comment type="caution">
    <text evidence="4">The sequence shown here is derived from an EMBL/GenBank/DDBJ whole genome shotgun (WGS) entry which is preliminary data.</text>
</comment>
<dbReference type="Pfam" id="PF24049">
    <property type="entry name" value="YOMG_N"/>
    <property type="match status" value="1"/>
</dbReference>
<feature type="domain" description="Tail spike" evidence="2">
    <location>
        <begin position="402"/>
        <end position="501"/>
    </location>
</feature>
<feature type="domain" description="YOMG-like N-terminal" evidence="3">
    <location>
        <begin position="17"/>
        <end position="106"/>
    </location>
</feature>
<keyword evidence="5" id="KW-1185">Reference proteome</keyword>
<dbReference type="InterPro" id="IPR057796">
    <property type="entry name" value="YOMG-like_N"/>
</dbReference>
<dbReference type="Proteomes" id="UP000448943">
    <property type="component" value="Unassembled WGS sequence"/>
</dbReference>
<dbReference type="RefSeq" id="WP_160645373.1">
    <property type="nucleotide sequence ID" value="NZ_SIJB01000016.1"/>
</dbReference>
<evidence type="ECO:0000313" key="4">
    <source>
        <dbReference type="EMBL" id="NBI28580.1"/>
    </source>
</evidence>